<comment type="similarity">
    <text evidence="1">Belongs to the AfsR/DnrI/RedD regulatory family.</text>
</comment>
<dbReference type="InterPro" id="IPR008984">
    <property type="entry name" value="SMAD_FHA_dom_sf"/>
</dbReference>
<dbReference type="AlphaFoldDB" id="A0A1W9ZST5"/>
<dbReference type="InterPro" id="IPR005158">
    <property type="entry name" value="BTAD"/>
</dbReference>
<dbReference type="Pfam" id="PF00486">
    <property type="entry name" value="Trans_reg_C"/>
    <property type="match status" value="1"/>
</dbReference>
<name>A0A1W9ZST5_MYCAN</name>
<dbReference type="InterPro" id="IPR000253">
    <property type="entry name" value="FHA_dom"/>
</dbReference>
<keyword evidence="11" id="KW-1185">Reference proteome</keyword>
<evidence type="ECO:0000259" key="8">
    <source>
        <dbReference type="PROSITE" id="PS50006"/>
    </source>
</evidence>
<feature type="domain" description="OmpR/PhoB-type" evidence="9">
    <location>
        <begin position="5"/>
        <end position="107"/>
    </location>
</feature>
<evidence type="ECO:0000256" key="7">
    <source>
        <dbReference type="SAM" id="MobiDB-lite"/>
    </source>
</evidence>
<dbReference type="EMBL" id="MVHE01000019">
    <property type="protein sequence ID" value="ORA20852.1"/>
    <property type="molecule type" value="Genomic_DNA"/>
</dbReference>
<dbReference type="InterPro" id="IPR036388">
    <property type="entry name" value="WH-like_DNA-bd_sf"/>
</dbReference>
<keyword evidence="2" id="KW-0597">Phosphoprotein</keyword>
<keyword evidence="4 6" id="KW-0238">DNA-binding</keyword>
<dbReference type="Gene3D" id="1.10.10.10">
    <property type="entry name" value="Winged helix-like DNA-binding domain superfamily/Winged helix DNA-binding domain"/>
    <property type="match status" value="1"/>
</dbReference>
<dbReference type="Gene3D" id="1.25.40.10">
    <property type="entry name" value="Tetratricopeptide repeat domain"/>
    <property type="match status" value="1"/>
</dbReference>
<dbReference type="PANTHER" id="PTHR35807:SF1">
    <property type="entry name" value="TRANSCRIPTIONAL REGULATOR REDD"/>
    <property type="match status" value="1"/>
</dbReference>
<evidence type="ECO:0000256" key="1">
    <source>
        <dbReference type="ARBA" id="ARBA00005820"/>
    </source>
</evidence>
<dbReference type="PROSITE" id="PS50006">
    <property type="entry name" value="FHA_DOMAIN"/>
    <property type="match status" value="1"/>
</dbReference>
<feature type="domain" description="FHA" evidence="8">
    <location>
        <begin position="310"/>
        <end position="359"/>
    </location>
</feature>
<proteinExistence type="inferred from homology"/>
<feature type="region of interest" description="Disordered" evidence="7">
    <location>
        <begin position="267"/>
        <end position="294"/>
    </location>
</feature>
<dbReference type="Pfam" id="PF03704">
    <property type="entry name" value="BTAD"/>
    <property type="match status" value="1"/>
</dbReference>
<dbReference type="FunFam" id="1.25.40.10:FF:000222">
    <property type="entry name" value="SARP family transcriptional regulator"/>
    <property type="match status" value="1"/>
</dbReference>
<dbReference type="GO" id="GO:0000160">
    <property type="term" value="P:phosphorelay signal transduction system"/>
    <property type="evidence" value="ECO:0007669"/>
    <property type="project" value="InterPro"/>
</dbReference>
<dbReference type="SMART" id="SM00240">
    <property type="entry name" value="FHA"/>
    <property type="match status" value="1"/>
</dbReference>
<dbReference type="FunFam" id="1.10.10.10:FF:000528">
    <property type="entry name" value="Transcriptional regulatory protein EmbR"/>
    <property type="match status" value="1"/>
</dbReference>
<dbReference type="InterPro" id="IPR016032">
    <property type="entry name" value="Sig_transdc_resp-reg_C-effctor"/>
</dbReference>
<protein>
    <submittedName>
        <fullName evidence="10">Regulator</fullName>
    </submittedName>
</protein>
<dbReference type="SUPFAM" id="SSF49879">
    <property type="entry name" value="SMAD/FHA domain"/>
    <property type="match status" value="1"/>
</dbReference>
<dbReference type="Gene3D" id="2.60.200.20">
    <property type="match status" value="1"/>
</dbReference>
<dbReference type="SMART" id="SM00862">
    <property type="entry name" value="Trans_reg_C"/>
    <property type="match status" value="1"/>
</dbReference>
<evidence type="ECO:0000256" key="4">
    <source>
        <dbReference type="ARBA" id="ARBA00023125"/>
    </source>
</evidence>
<evidence type="ECO:0000256" key="5">
    <source>
        <dbReference type="ARBA" id="ARBA00023163"/>
    </source>
</evidence>
<evidence type="ECO:0000313" key="10">
    <source>
        <dbReference type="EMBL" id="ORA20852.1"/>
    </source>
</evidence>
<dbReference type="PROSITE" id="PS51755">
    <property type="entry name" value="OMPR_PHOB"/>
    <property type="match status" value="1"/>
</dbReference>
<dbReference type="SUPFAM" id="SSF48452">
    <property type="entry name" value="TPR-like"/>
    <property type="match status" value="1"/>
</dbReference>
<keyword evidence="5" id="KW-0804">Transcription</keyword>
<reference evidence="10 11" key="1">
    <citation type="submission" date="2017-02" db="EMBL/GenBank/DDBJ databases">
        <title>The new phylogeny of genus Mycobacterium.</title>
        <authorList>
            <person name="Tortoli E."/>
            <person name="Trovato A."/>
            <person name="Cirillo D.M."/>
        </authorList>
    </citation>
    <scope>NUCLEOTIDE SEQUENCE [LARGE SCALE GENOMIC DNA]</scope>
    <source>
        <strain evidence="10 11">DSM 45057</strain>
    </source>
</reference>
<evidence type="ECO:0000256" key="2">
    <source>
        <dbReference type="ARBA" id="ARBA00022553"/>
    </source>
</evidence>
<dbReference type="InterPro" id="IPR051677">
    <property type="entry name" value="AfsR-DnrI-RedD_regulator"/>
</dbReference>
<dbReference type="Proteomes" id="UP000192284">
    <property type="component" value="Unassembled WGS sequence"/>
</dbReference>
<dbReference type="PANTHER" id="PTHR35807">
    <property type="entry name" value="TRANSCRIPTIONAL REGULATOR REDD-RELATED"/>
    <property type="match status" value="1"/>
</dbReference>
<dbReference type="InterPro" id="IPR011990">
    <property type="entry name" value="TPR-like_helical_dom_sf"/>
</dbReference>
<accession>A0A1W9ZST5</accession>
<dbReference type="InterPro" id="IPR001867">
    <property type="entry name" value="OmpR/PhoB-type_DNA-bd"/>
</dbReference>
<organism evidence="10 11">
    <name type="scientific">Mycobacterium angelicum</name>
    <dbReference type="NCBI Taxonomy" id="470074"/>
    <lineage>
        <taxon>Bacteria</taxon>
        <taxon>Bacillati</taxon>
        <taxon>Actinomycetota</taxon>
        <taxon>Actinomycetes</taxon>
        <taxon>Mycobacteriales</taxon>
        <taxon>Mycobacteriaceae</taxon>
        <taxon>Mycobacterium</taxon>
    </lineage>
</organism>
<evidence type="ECO:0000259" key="9">
    <source>
        <dbReference type="PROSITE" id="PS51755"/>
    </source>
</evidence>
<dbReference type="GO" id="GO:0003677">
    <property type="term" value="F:DNA binding"/>
    <property type="evidence" value="ECO:0007669"/>
    <property type="project" value="UniProtKB-UniRule"/>
</dbReference>
<gene>
    <name evidence="10" type="ORF">BST12_14025</name>
</gene>
<dbReference type="SMART" id="SM01043">
    <property type="entry name" value="BTAD"/>
    <property type="match status" value="1"/>
</dbReference>
<keyword evidence="3" id="KW-0805">Transcription regulation</keyword>
<evidence type="ECO:0000313" key="11">
    <source>
        <dbReference type="Proteomes" id="UP000192284"/>
    </source>
</evidence>
<dbReference type="SUPFAM" id="SSF46894">
    <property type="entry name" value="C-terminal effector domain of the bipartite response regulators"/>
    <property type="match status" value="1"/>
</dbReference>
<feature type="DNA-binding region" description="OmpR/PhoB-type" evidence="6">
    <location>
        <begin position="5"/>
        <end position="107"/>
    </location>
</feature>
<sequence length="391" mass="42552">MGGTRESMAQDDVQFGVLGPLEMSINGTAVPLGTPKQRAVLAMLLINRNRPVSVDALTGAAWEQGPPAGARATLSSYVSNLRRLLAGAGVETRALLASAPPGYRLAVPDMHYDLGRFAAEKTAGVRAAAEARFEQASEHFSAALAEWRGPVLDDLRDFNFVDAFQMGLVEEKIVTHIARAEVEIACGRPRSLIGELESLTIDHPYREALWAQLITAYYLDDRQSDALDAYHRLRDNLADDLGVDPGPKVRALYERILSQRPLDMRKAAQSNADDTLRTLSEYPPAPSGTTRGPLLRDANQRTYRLAATTTRIGRSPDNDITLSGAKVSRHHAALVDTGSSFVIVDLRSANGVYVSGRRILASTTLSDGDRIGITEHQLIFETTSHEPVTDQ</sequence>
<evidence type="ECO:0000256" key="3">
    <source>
        <dbReference type="ARBA" id="ARBA00023015"/>
    </source>
</evidence>
<dbReference type="GO" id="GO:0006355">
    <property type="term" value="P:regulation of DNA-templated transcription"/>
    <property type="evidence" value="ECO:0007669"/>
    <property type="project" value="InterPro"/>
</dbReference>
<dbReference type="CDD" id="cd00060">
    <property type="entry name" value="FHA"/>
    <property type="match status" value="1"/>
</dbReference>
<evidence type="ECO:0000256" key="6">
    <source>
        <dbReference type="PROSITE-ProRule" id="PRU01091"/>
    </source>
</evidence>
<dbReference type="CDD" id="cd15831">
    <property type="entry name" value="BTAD"/>
    <property type="match status" value="1"/>
</dbReference>
<dbReference type="Pfam" id="PF00498">
    <property type="entry name" value="FHA"/>
    <property type="match status" value="1"/>
</dbReference>
<comment type="caution">
    <text evidence="10">The sequence shown here is derived from an EMBL/GenBank/DDBJ whole genome shotgun (WGS) entry which is preliminary data.</text>
</comment>